<dbReference type="AlphaFoldDB" id="A0A5B0MV70"/>
<comment type="caution">
    <text evidence="3">The sequence shown here is derived from an EMBL/GenBank/DDBJ whole genome shotgun (WGS) entry which is preliminary data.</text>
</comment>
<evidence type="ECO:0000313" key="3">
    <source>
        <dbReference type="EMBL" id="KAA1079769.1"/>
    </source>
</evidence>
<evidence type="ECO:0000313" key="4">
    <source>
        <dbReference type="Proteomes" id="UP000324748"/>
    </source>
</evidence>
<keyword evidence="2" id="KW-1133">Transmembrane helix</keyword>
<dbReference type="OrthoDB" id="10480708at2759"/>
<proteinExistence type="predicted"/>
<sequence>MSYRFILWLWAIGTNLHILIYMLAQTTDSGSNNNTMAKKMYEIFESSGNLTSSWDPESMHIRCFCHKLALIVNAGLQALALKTLPPGKTKHSVLGFFPVLGKLAEFPEEDENHDPASDVQEITVASQPEENPDEIEDKQESDYGNADDEESSEGTKLDDDPDAEPRNGQNSGEGQMAKDKHSRSAKLPPCAI</sequence>
<keyword evidence="2" id="KW-0812">Transmembrane</keyword>
<reference evidence="3 4" key="1">
    <citation type="submission" date="2019-05" db="EMBL/GenBank/DDBJ databases">
        <title>Emergence of the Ug99 lineage of the wheat stem rust pathogen through somatic hybridization.</title>
        <authorList>
            <person name="Li F."/>
            <person name="Upadhyaya N.M."/>
            <person name="Sperschneider J."/>
            <person name="Matny O."/>
            <person name="Nguyen-Phuc H."/>
            <person name="Mago R."/>
            <person name="Raley C."/>
            <person name="Miller M.E."/>
            <person name="Silverstein K.A.T."/>
            <person name="Henningsen E."/>
            <person name="Hirsch C.D."/>
            <person name="Visser B."/>
            <person name="Pretorius Z.A."/>
            <person name="Steffenson B.J."/>
            <person name="Schwessinger B."/>
            <person name="Dodds P.N."/>
            <person name="Figueroa M."/>
        </authorList>
    </citation>
    <scope>NUCLEOTIDE SEQUENCE [LARGE SCALE GENOMIC DNA]</scope>
    <source>
        <strain evidence="3">21-0</strain>
    </source>
</reference>
<evidence type="ECO:0000256" key="2">
    <source>
        <dbReference type="SAM" id="Phobius"/>
    </source>
</evidence>
<dbReference type="Proteomes" id="UP000324748">
    <property type="component" value="Unassembled WGS sequence"/>
</dbReference>
<evidence type="ECO:0008006" key="5">
    <source>
        <dbReference type="Google" id="ProtNLM"/>
    </source>
</evidence>
<accession>A0A5B0MV70</accession>
<dbReference type="PANTHER" id="PTHR47501">
    <property type="entry name" value="TRANSPOSASE-RELATED"/>
    <property type="match status" value="1"/>
</dbReference>
<gene>
    <name evidence="3" type="ORF">PGT21_023698</name>
</gene>
<keyword evidence="2" id="KW-0472">Membrane</keyword>
<dbReference type="EMBL" id="VSWC01000132">
    <property type="protein sequence ID" value="KAA1079769.1"/>
    <property type="molecule type" value="Genomic_DNA"/>
</dbReference>
<feature type="transmembrane region" description="Helical" evidence="2">
    <location>
        <begin position="6"/>
        <end position="24"/>
    </location>
</feature>
<dbReference type="PANTHER" id="PTHR47501:SF5">
    <property type="entry name" value="HAT C-TERMINAL DIMERISATION DOMAIN-CONTAINING PROTEIN"/>
    <property type="match status" value="1"/>
</dbReference>
<keyword evidence="4" id="KW-1185">Reference proteome</keyword>
<feature type="region of interest" description="Disordered" evidence="1">
    <location>
        <begin position="124"/>
        <end position="192"/>
    </location>
</feature>
<protein>
    <recommendedName>
        <fullName evidence="5">hAT-like transposase RNase-H fold domain-containing protein</fullName>
    </recommendedName>
</protein>
<evidence type="ECO:0000256" key="1">
    <source>
        <dbReference type="SAM" id="MobiDB-lite"/>
    </source>
</evidence>
<feature type="compositionally biased region" description="Acidic residues" evidence="1">
    <location>
        <begin position="130"/>
        <end position="152"/>
    </location>
</feature>
<organism evidence="3 4">
    <name type="scientific">Puccinia graminis f. sp. tritici</name>
    <dbReference type="NCBI Taxonomy" id="56615"/>
    <lineage>
        <taxon>Eukaryota</taxon>
        <taxon>Fungi</taxon>
        <taxon>Dikarya</taxon>
        <taxon>Basidiomycota</taxon>
        <taxon>Pucciniomycotina</taxon>
        <taxon>Pucciniomycetes</taxon>
        <taxon>Pucciniales</taxon>
        <taxon>Pucciniaceae</taxon>
        <taxon>Puccinia</taxon>
    </lineage>
</organism>
<name>A0A5B0MV70_PUCGR</name>